<dbReference type="SUPFAM" id="SSF54975">
    <property type="entry name" value="Acylphosphatase/BLUF domain-like"/>
    <property type="match status" value="1"/>
</dbReference>
<dbReference type="Gene3D" id="3.30.70.100">
    <property type="match status" value="1"/>
</dbReference>
<keyword evidence="3" id="KW-1185">Reference proteome</keyword>
<evidence type="ECO:0000313" key="2">
    <source>
        <dbReference type="EMBL" id="MEX1666563.1"/>
    </source>
</evidence>
<evidence type="ECO:0000313" key="3">
    <source>
        <dbReference type="Proteomes" id="UP001557484"/>
    </source>
</evidence>
<proteinExistence type="predicted"/>
<reference evidence="2 3" key="1">
    <citation type="journal article" date="2011" name="Int. J. Syst. Evol. Microbiol.">
        <title>Zhongshania antarctica gen. nov., sp. nov. and Zhongshania guokunii sp. nov., gammaproteobacteria respectively isolated from coastal attached (fast) ice and surface seawater of the Antarctic.</title>
        <authorList>
            <person name="Li H.J."/>
            <person name="Zhang X.Y."/>
            <person name="Chen C.X."/>
            <person name="Zhang Y.J."/>
            <person name="Gao Z.M."/>
            <person name="Yu Y."/>
            <person name="Chen X.L."/>
            <person name="Chen B."/>
            <person name="Zhang Y.Z."/>
        </authorList>
    </citation>
    <scope>NUCLEOTIDE SEQUENCE [LARGE SCALE GENOMIC DNA]</scope>
    <source>
        <strain evidence="2 3">R06B22</strain>
    </source>
</reference>
<gene>
    <name evidence="2" type="ORF">AB4875_13800</name>
</gene>
<accession>A0ABV3TY71</accession>
<dbReference type="PROSITE" id="PS50925">
    <property type="entry name" value="BLUF"/>
    <property type="match status" value="1"/>
</dbReference>
<dbReference type="SMART" id="SM01034">
    <property type="entry name" value="BLUF"/>
    <property type="match status" value="1"/>
</dbReference>
<dbReference type="EMBL" id="JBFRYB010000001">
    <property type="protein sequence ID" value="MEX1666563.1"/>
    <property type="molecule type" value="Genomic_DNA"/>
</dbReference>
<dbReference type="InterPro" id="IPR007024">
    <property type="entry name" value="BLUF_domain"/>
</dbReference>
<dbReference type="RefSeq" id="WP_368376637.1">
    <property type="nucleotide sequence ID" value="NZ_JBFRYB010000001.1"/>
</dbReference>
<feature type="domain" description="BLUF" evidence="1">
    <location>
        <begin position="3"/>
        <end position="94"/>
    </location>
</feature>
<dbReference type="InterPro" id="IPR036046">
    <property type="entry name" value="Acylphosphatase-like_dom_sf"/>
</dbReference>
<organism evidence="2 3">
    <name type="scientific">Zhongshania arctica</name>
    <dbReference type="NCBI Taxonomy" id="3238302"/>
    <lineage>
        <taxon>Bacteria</taxon>
        <taxon>Pseudomonadati</taxon>
        <taxon>Pseudomonadota</taxon>
        <taxon>Gammaproteobacteria</taxon>
        <taxon>Cellvibrionales</taxon>
        <taxon>Spongiibacteraceae</taxon>
        <taxon>Zhongshania</taxon>
    </lineage>
</organism>
<name>A0ABV3TY71_9GAMM</name>
<comment type="caution">
    <text evidence="2">The sequence shown here is derived from an EMBL/GenBank/DDBJ whole genome shotgun (WGS) entry which is preliminary data.</text>
</comment>
<protein>
    <submittedName>
        <fullName evidence="2">BLUF domain-containing protein</fullName>
    </submittedName>
</protein>
<evidence type="ECO:0000259" key="1">
    <source>
        <dbReference type="PROSITE" id="PS50925"/>
    </source>
</evidence>
<dbReference type="Proteomes" id="UP001557484">
    <property type="component" value="Unassembled WGS sequence"/>
</dbReference>
<dbReference type="Pfam" id="PF04940">
    <property type="entry name" value="BLUF"/>
    <property type="match status" value="1"/>
</dbReference>
<sequence length="139" mass="16062">MFLTRLIYASQPSNSFKPEDIEKILVSARRNNAAKAVTGLLYFNQHYFLQCLEGSRSAVNEIYHKIIRDDRHQMPLILDYTETIERNFSTWGMAYLPETEVTRVLYAKFSGLTELSPYHMRGESCHKLMGDLRTAIPAV</sequence>